<evidence type="ECO:0000313" key="6">
    <source>
        <dbReference type="EMBL" id="MDG6896377.1"/>
    </source>
</evidence>
<gene>
    <name evidence="6" type="ORF">A6A20_12305</name>
    <name evidence="7" type="ORF">A6A20_12515</name>
</gene>
<evidence type="ECO:0008006" key="9">
    <source>
        <dbReference type="Google" id="ProtNLM"/>
    </source>
</evidence>
<reference evidence="7" key="1">
    <citation type="submission" date="2016-03" db="EMBL/GenBank/DDBJ databases">
        <title>Co-evolution between Pasteurellaceae and their hosts.</title>
        <authorList>
            <person name="Hansen M.J."/>
            <person name="Bojesen A.M."/>
            <person name="Planet P."/>
        </authorList>
    </citation>
    <scope>NUCLEOTIDE SEQUENCE</scope>
    <source>
        <strain evidence="7">146/S8/89</strain>
    </source>
</reference>
<dbReference type="Proteomes" id="UP001155500">
    <property type="component" value="Unassembled WGS sequence"/>
</dbReference>
<dbReference type="GO" id="GO:0016020">
    <property type="term" value="C:membrane"/>
    <property type="evidence" value="ECO:0007669"/>
    <property type="project" value="UniProtKB-SubCell"/>
</dbReference>
<dbReference type="AlphaFoldDB" id="A0A9X4PFP1"/>
<evidence type="ECO:0000256" key="2">
    <source>
        <dbReference type="ARBA" id="ARBA00022692"/>
    </source>
</evidence>
<keyword evidence="3 5" id="KW-1133">Transmembrane helix</keyword>
<feature type="transmembrane region" description="Helical" evidence="5">
    <location>
        <begin position="20"/>
        <end position="41"/>
    </location>
</feature>
<dbReference type="RefSeq" id="WP_279573822.1">
    <property type="nucleotide sequence ID" value="NZ_LWID01000002.1"/>
</dbReference>
<comment type="caution">
    <text evidence="7">The sequence shown here is derived from an EMBL/GenBank/DDBJ whole genome shotgun (WGS) entry which is preliminary data.</text>
</comment>
<organism evidence="7 8">
    <name type="scientific">Volucribacter amazonae</name>
    <dbReference type="NCBI Taxonomy" id="256731"/>
    <lineage>
        <taxon>Bacteria</taxon>
        <taxon>Pseudomonadati</taxon>
        <taxon>Pseudomonadota</taxon>
        <taxon>Gammaproteobacteria</taxon>
        <taxon>Pasteurellales</taxon>
        <taxon>Pasteurellaceae</taxon>
        <taxon>Volucribacter</taxon>
    </lineage>
</organism>
<dbReference type="InterPro" id="IPR007792">
    <property type="entry name" value="T4SS_VirB3/TrbD/AvhB"/>
</dbReference>
<feature type="transmembrane region" description="Helical" evidence="5">
    <location>
        <begin position="48"/>
        <end position="69"/>
    </location>
</feature>
<keyword evidence="8" id="KW-1185">Reference proteome</keyword>
<evidence type="ECO:0000313" key="7">
    <source>
        <dbReference type="EMBL" id="MDG6896419.1"/>
    </source>
</evidence>
<proteinExistence type="predicted"/>
<dbReference type="Pfam" id="PF05101">
    <property type="entry name" value="VirB3"/>
    <property type="match status" value="1"/>
</dbReference>
<accession>A0A9X4PFP1</accession>
<keyword evidence="2 5" id="KW-0812">Transmembrane</keyword>
<evidence type="ECO:0000256" key="3">
    <source>
        <dbReference type="ARBA" id="ARBA00022989"/>
    </source>
</evidence>
<evidence type="ECO:0000256" key="5">
    <source>
        <dbReference type="SAM" id="Phobius"/>
    </source>
</evidence>
<name>A0A9X4PFP1_9PAST</name>
<protein>
    <recommendedName>
        <fullName evidence="9">Type IV secretion system protein VirB3</fullName>
    </recommendedName>
</protein>
<evidence type="ECO:0000313" key="8">
    <source>
        <dbReference type="Proteomes" id="UP001155500"/>
    </source>
</evidence>
<sequence length="119" mass="13668">MNNNDDDSFPSFNGMNRPAMVYGVPMLLGIFTTLFIILSLFGGFYLKLGYYSWILPIFGLMFLLFIKIICEDDPNALAFIKWRIRAYLLMLSQGNPIIHLSSNGASRKVYNANRQFKKL</sequence>
<evidence type="ECO:0000256" key="1">
    <source>
        <dbReference type="ARBA" id="ARBA00004370"/>
    </source>
</evidence>
<evidence type="ECO:0000256" key="4">
    <source>
        <dbReference type="ARBA" id="ARBA00023136"/>
    </source>
</evidence>
<comment type="subcellular location">
    <subcellularLocation>
        <location evidence="1">Membrane</location>
    </subcellularLocation>
</comment>
<dbReference type="EMBL" id="LWID01000002">
    <property type="protein sequence ID" value="MDG6896377.1"/>
    <property type="molecule type" value="Genomic_DNA"/>
</dbReference>
<keyword evidence="4 5" id="KW-0472">Membrane</keyword>
<dbReference type="EMBL" id="LWID01000002">
    <property type="protein sequence ID" value="MDG6896419.1"/>
    <property type="molecule type" value="Genomic_DNA"/>
</dbReference>